<dbReference type="GO" id="GO:0000407">
    <property type="term" value="C:phagophore assembly site"/>
    <property type="evidence" value="ECO:0007669"/>
    <property type="project" value="UniProtKB-SubCell"/>
</dbReference>
<keyword evidence="4" id="KW-0813">Transport</keyword>
<dbReference type="RefSeq" id="XP_016209376.1">
    <property type="nucleotide sequence ID" value="XM_016362768.1"/>
</dbReference>
<evidence type="ECO:0000256" key="5">
    <source>
        <dbReference type="ARBA" id="ARBA00022927"/>
    </source>
</evidence>
<evidence type="ECO:0000256" key="2">
    <source>
        <dbReference type="ARBA" id="ARBA00010082"/>
    </source>
</evidence>
<proteinExistence type="inferred from homology"/>
<feature type="region of interest" description="Disordered" evidence="8">
    <location>
        <begin position="136"/>
        <end position="438"/>
    </location>
</feature>
<dbReference type="InterPro" id="IPR040666">
    <property type="entry name" value="Atg29_N"/>
</dbReference>
<feature type="compositionally biased region" description="Polar residues" evidence="8">
    <location>
        <begin position="200"/>
        <end position="211"/>
    </location>
</feature>
<dbReference type="InParanoid" id="A0A0D1YFK4"/>
<comment type="similarity">
    <text evidence="2">Belongs to the ATG29 family.</text>
</comment>
<dbReference type="HOGENOM" id="CLU_027589_1_0_1"/>
<dbReference type="GO" id="GO:0015031">
    <property type="term" value="P:protein transport"/>
    <property type="evidence" value="ECO:0007669"/>
    <property type="project" value="UniProtKB-KW"/>
</dbReference>
<dbReference type="GO" id="GO:0000045">
    <property type="term" value="P:autophagosome assembly"/>
    <property type="evidence" value="ECO:0007669"/>
    <property type="project" value="InterPro"/>
</dbReference>
<feature type="compositionally biased region" description="Low complexity" evidence="8">
    <location>
        <begin position="260"/>
        <end position="274"/>
    </location>
</feature>
<accession>A0A0D1YFK4</accession>
<comment type="subcellular location">
    <subcellularLocation>
        <location evidence="1">Preautophagosomal structure</location>
    </subcellularLocation>
</comment>
<evidence type="ECO:0000256" key="1">
    <source>
        <dbReference type="ARBA" id="ARBA00004329"/>
    </source>
</evidence>
<dbReference type="Gene3D" id="1.10.10.2570">
    <property type="match status" value="1"/>
</dbReference>
<feature type="compositionally biased region" description="Polar residues" evidence="8">
    <location>
        <begin position="423"/>
        <end position="438"/>
    </location>
</feature>
<gene>
    <name evidence="10" type="ORF">PV09_08811</name>
</gene>
<dbReference type="Proteomes" id="UP000053259">
    <property type="component" value="Unassembled WGS sequence"/>
</dbReference>
<dbReference type="PANTHER" id="PTHR40012">
    <property type="entry name" value="AUTOPHAGY-RELATED PROTEIN 29"/>
    <property type="match status" value="1"/>
</dbReference>
<evidence type="ECO:0000313" key="10">
    <source>
        <dbReference type="EMBL" id="KIV99506.1"/>
    </source>
</evidence>
<dbReference type="InterPro" id="IPR039113">
    <property type="entry name" value="ATG29"/>
</dbReference>
<dbReference type="OrthoDB" id="21072at2759"/>
<dbReference type="PANTHER" id="PTHR40012:SF1">
    <property type="entry name" value="AUTOPHAGY-RELATED PROTEIN 29"/>
    <property type="match status" value="1"/>
</dbReference>
<dbReference type="GeneID" id="27316784"/>
<dbReference type="STRING" id="253628.A0A0D1YFK4"/>
<dbReference type="InterPro" id="IPR039362">
    <property type="entry name" value="ATG29_sf"/>
</dbReference>
<evidence type="ECO:0000256" key="4">
    <source>
        <dbReference type="ARBA" id="ARBA00022448"/>
    </source>
</evidence>
<keyword evidence="11" id="KW-1185">Reference proteome</keyword>
<feature type="domain" description="Atg29 N-terminal" evidence="9">
    <location>
        <begin position="52"/>
        <end position="105"/>
    </location>
</feature>
<keyword evidence="6" id="KW-0072">Autophagy</keyword>
<sequence length="479" mass="51148">MPPPSEKDAKSVLKAEHRRSASGSSSPLPEESKAAKSTRQALPSPAPPNVHYTLLVKLPFVRGDFEDPPQVEWDAIKDRKLWKIISKNSRSADIDWALHAKEFGVTQTFLLQQAAWLYERHLQHVKAQMTKLRTSNAPTPILGPASQQTAPTGGVPMKRLGSGGASRAPSAMSVQSRDSPVAGVDTGSSGVPQMRPGLSRTPSSATVTQSRPFLPPASPRQPVQRSFRTSAAAKRIKAIVPQSTDEQLSPHDPVSPPPASDSSSKSSSDSDSPPTRQSQLFRRPPAFQRQKKTQLSNVDDVGEESGDDSPTFLPFAAKADSVQPKEDPSATLRDMTPPHLKSQPSASKGQAARAPILKSREKGKQAMGKIESSASSASSAAAPPSSADVNDPRRPDAITPRHRAELARLSPRRQASMRDGSDGTPSMGSSFSDLDDTSITQSALEEALASNLRHGGASRLSSISHAFGSRLYGRGQQQG</sequence>
<protein>
    <recommendedName>
        <fullName evidence="3">Autophagy-related protein 29</fullName>
    </recommendedName>
</protein>
<dbReference type="AlphaFoldDB" id="A0A0D1YFK4"/>
<feature type="compositionally biased region" description="Low complexity" evidence="8">
    <location>
        <begin position="372"/>
        <end position="387"/>
    </location>
</feature>
<evidence type="ECO:0000256" key="7">
    <source>
        <dbReference type="ARBA" id="ARBA00060351"/>
    </source>
</evidence>
<evidence type="ECO:0000256" key="3">
    <source>
        <dbReference type="ARBA" id="ARBA00013784"/>
    </source>
</evidence>
<dbReference type="VEuPathDB" id="FungiDB:PV09_08811"/>
<evidence type="ECO:0000256" key="8">
    <source>
        <dbReference type="SAM" id="MobiDB-lite"/>
    </source>
</evidence>
<dbReference type="EMBL" id="KN847576">
    <property type="protein sequence ID" value="KIV99506.1"/>
    <property type="molecule type" value="Genomic_DNA"/>
</dbReference>
<keyword evidence="5" id="KW-0653">Protein transport</keyword>
<reference evidence="10 11" key="1">
    <citation type="submission" date="2015-01" db="EMBL/GenBank/DDBJ databases">
        <title>The Genome Sequence of Ochroconis gallopava CBS43764.</title>
        <authorList>
            <consortium name="The Broad Institute Genomics Platform"/>
            <person name="Cuomo C."/>
            <person name="de Hoog S."/>
            <person name="Gorbushina A."/>
            <person name="Stielow B."/>
            <person name="Teixiera M."/>
            <person name="Abouelleil A."/>
            <person name="Chapman S.B."/>
            <person name="Priest M."/>
            <person name="Young S.K."/>
            <person name="Wortman J."/>
            <person name="Nusbaum C."/>
            <person name="Birren B."/>
        </authorList>
    </citation>
    <scope>NUCLEOTIDE SEQUENCE [LARGE SCALE GENOMIC DNA]</scope>
    <source>
        <strain evidence="10 11">CBS 43764</strain>
    </source>
</reference>
<dbReference type="FunFam" id="1.10.10.2570:FF:000001">
    <property type="entry name" value="Autophagy-related protein 29"/>
    <property type="match status" value="1"/>
</dbReference>
<name>A0A0D1YFK4_9PEZI</name>
<feature type="region of interest" description="Disordered" evidence="8">
    <location>
        <begin position="1"/>
        <end position="46"/>
    </location>
</feature>
<evidence type="ECO:0000259" key="9">
    <source>
        <dbReference type="Pfam" id="PF18388"/>
    </source>
</evidence>
<evidence type="ECO:0000256" key="6">
    <source>
        <dbReference type="ARBA" id="ARBA00023006"/>
    </source>
</evidence>
<feature type="compositionally biased region" description="Basic and acidic residues" evidence="8">
    <location>
        <begin position="1"/>
        <end position="19"/>
    </location>
</feature>
<dbReference type="Pfam" id="PF18388">
    <property type="entry name" value="ATG29_N"/>
    <property type="match status" value="1"/>
</dbReference>
<comment type="function">
    <text evidence="7">Plays a role in autophagy. Functions at the preautophagosomal structure (PAS) in order to form normal autophagosomes under starvation conditions. Also plays a role in mitophagy and regulation of filamentous growth.</text>
</comment>
<organism evidence="10 11">
    <name type="scientific">Verruconis gallopava</name>
    <dbReference type="NCBI Taxonomy" id="253628"/>
    <lineage>
        <taxon>Eukaryota</taxon>
        <taxon>Fungi</taxon>
        <taxon>Dikarya</taxon>
        <taxon>Ascomycota</taxon>
        <taxon>Pezizomycotina</taxon>
        <taxon>Dothideomycetes</taxon>
        <taxon>Pleosporomycetidae</taxon>
        <taxon>Venturiales</taxon>
        <taxon>Sympoventuriaceae</taxon>
        <taxon>Verruconis</taxon>
    </lineage>
</organism>
<evidence type="ECO:0000313" key="11">
    <source>
        <dbReference type="Proteomes" id="UP000053259"/>
    </source>
</evidence>